<dbReference type="EMBL" id="JBFMIA010000038">
    <property type="protein sequence ID" value="MEW9503371.1"/>
    <property type="molecule type" value="Genomic_DNA"/>
</dbReference>
<reference evidence="1 2" key="1">
    <citation type="journal article" date="1979" name="Int. J. Syst. Evol. Microbiol.">
        <title>Bacillus globisporus subsp. marinus subsp. nov.</title>
        <authorList>
            <person name="Liu H."/>
        </authorList>
    </citation>
    <scope>NUCLEOTIDE SEQUENCE [LARGE SCALE GENOMIC DNA]</scope>
    <source>
        <strain evidence="1 2">DSM 1297</strain>
    </source>
</reference>
<dbReference type="RefSeq" id="WP_367780858.1">
    <property type="nucleotide sequence ID" value="NZ_JBFMIA010000038.1"/>
</dbReference>
<sequence length="388" mass="45486">MKLIELRDCILEDDRGYRKIAKEAGIMSKTTLGNFLKYLQCGKPEPSLHSILKIHALYCPHSESEIQVVVNYGFDYDLKASNLKEVMDYFFEKSRFDIVKILATKGKRMKNEMPHFSSIYELMAKARNGEITWSDLARETKNINYKHVQIEFLKEFLEALYLLNSQVFEDDEVHLKYVKLEKKCLSLLNNIEQLQGSFLYKKFKIRIKELLARALLKKGEYVEAKKIASYILDSGAGDRHKASAHYAYAMSHLFDDYNLCITHLQTAAELYLKSNLIEDYRETQFYIEFVSIFWEVPVEPTHSLNKAFLYLVQGNVHQAKKEMQNVNYTGYKFYIATIFRALCESSEMLQQNLLNQASNNFRKCGDYHFEQLPNKIFEKFNLKRGVYP</sequence>
<protein>
    <submittedName>
        <fullName evidence="1">AimR family lysis-lysogeny pheromone receptor</fullName>
    </submittedName>
</protein>
<accession>A0ABV3Q7P4</accession>
<gene>
    <name evidence="1" type="ORF">AB1471_16500</name>
</gene>
<evidence type="ECO:0000313" key="2">
    <source>
        <dbReference type="Proteomes" id="UP001556040"/>
    </source>
</evidence>
<keyword evidence="1" id="KW-0675">Receptor</keyword>
<comment type="caution">
    <text evidence="1">The sequence shown here is derived from an EMBL/GenBank/DDBJ whole genome shotgun (WGS) entry which is preliminary data.</text>
</comment>
<name>A0ABV3Q7P4_9BACL</name>
<dbReference type="Proteomes" id="UP001556040">
    <property type="component" value="Unassembled WGS sequence"/>
</dbReference>
<dbReference type="Pfam" id="PF22871">
    <property type="entry name" value="AimR"/>
    <property type="match status" value="1"/>
</dbReference>
<dbReference type="InterPro" id="IPR047705">
    <property type="entry name" value="AimR-like"/>
</dbReference>
<evidence type="ECO:0000313" key="1">
    <source>
        <dbReference type="EMBL" id="MEW9503371.1"/>
    </source>
</evidence>
<organism evidence="1 2">
    <name type="scientific">Jeotgalibacillus marinus</name>
    <dbReference type="NCBI Taxonomy" id="86667"/>
    <lineage>
        <taxon>Bacteria</taxon>
        <taxon>Bacillati</taxon>
        <taxon>Bacillota</taxon>
        <taxon>Bacilli</taxon>
        <taxon>Bacillales</taxon>
        <taxon>Caryophanaceae</taxon>
        <taxon>Jeotgalibacillus</taxon>
    </lineage>
</organism>
<proteinExistence type="predicted"/>
<keyword evidence="2" id="KW-1185">Reference proteome</keyword>
<dbReference type="NCBIfam" id="NF038310">
    <property type="entry name" value="lysogeny_AimR"/>
    <property type="match status" value="1"/>
</dbReference>